<comment type="caution">
    <text evidence="1">Lacks conserved residue(s) required for the propagation of feature annotation.</text>
</comment>
<dbReference type="PIRSF" id="PIRSF000714">
    <property type="entry name" value="HIT"/>
    <property type="match status" value="1"/>
</dbReference>
<organism evidence="3 4">
    <name type="scientific">Oleiagrimonas citrea</name>
    <dbReference type="NCBI Taxonomy" id="1665687"/>
    <lineage>
        <taxon>Bacteria</taxon>
        <taxon>Pseudomonadati</taxon>
        <taxon>Pseudomonadota</taxon>
        <taxon>Gammaproteobacteria</taxon>
        <taxon>Lysobacterales</taxon>
        <taxon>Rhodanobacteraceae</taxon>
        <taxon>Oleiagrimonas</taxon>
    </lineage>
</organism>
<dbReference type="AlphaFoldDB" id="A0A846ZLF3"/>
<dbReference type="Gene3D" id="3.30.428.10">
    <property type="entry name" value="HIT-like"/>
    <property type="match status" value="1"/>
</dbReference>
<dbReference type="RefSeq" id="WP_168609027.1">
    <property type="nucleotide sequence ID" value="NZ_JAAZQD010000003.1"/>
</dbReference>
<dbReference type="GO" id="GO:0003824">
    <property type="term" value="F:catalytic activity"/>
    <property type="evidence" value="ECO:0007669"/>
    <property type="project" value="InterPro"/>
</dbReference>
<dbReference type="SUPFAM" id="SSF54197">
    <property type="entry name" value="HIT-like"/>
    <property type="match status" value="1"/>
</dbReference>
<gene>
    <name evidence="3" type="ORF">HF690_07615</name>
</gene>
<dbReference type="EMBL" id="JAAZQD010000003">
    <property type="protein sequence ID" value="NKZ38826.1"/>
    <property type="molecule type" value="Genomic_DNA"/>
</dbReference>
<dbReference type="PROSITE" id="PS51084">
    <property type="entry name" value="HIT_2"/>
    <property type="match status" value="1"/>
</dbReference>
<reference evidence="3 4" key="1">
    <citation type="journal article" date="2017" name="Int. J. Syst. Evol. Microbiol.">
        <title>Oleiagrimonas citrea sp. nov., a marine bacterium isolated from tidal flat sediment and emended description of the genus Oleiagrimonas Fang et al. 2015 and Oleiagrimonas soli.</title>
        <authorList>
            <person name="Yang S.H."/>
            <person name="Seo H.S."/>
            <person name="Seong C.N."/>
            <person name="Kwon K.K."/>
        </authorList>
    </citation>
    <scope>NUCLEOTIDE SEQUENCE [LARGE SCALE GENOMIC DNA]</scope>
    <source>
        <strain evidence="3 4">MEBiC09124</strain>
    </source>
</reference>
<dbReference type="InterPro" id="IPR011146">
    <property type="entry name" value="HIT-like"/>
</dbReference>
<feature type="domain" description="HIT" evidence="2">
    <location>
        <begin position="3"/>
        <end position="105"/>
    </location>
</feature>
<evidence type="ECO:0000313" key="3">
    <source>
        <dbReference type="EMBL" id="NKZ38826.1"/>
    </source>
</evidence>
<protein>
    <submittedName>
        <fullName evidence="3">HIT domain-containing protein</fullName>
    </submittedName>
</protein>
<keyword evidence="4" id="KW-1185">Reference proteome</keyword>
<evidence type="ECO:0000259" key="2">
    <source>
        <dbReference type="PROSITE" id="PS51084"/>
    </source>
</evidence>
<dbReference type="InterPro" id="IPR036265">
    <property type="entry name" value="HIT-like_sf"/>
</dbReference>
<dbReference type="Proteomes" id="UP000541636">
    <property type="component" value="Unassembled WGS sequence"/>
</dbReference>
<name>A0A846ZLF3_9GAMM</name>
<evidence type="ECO:0000313" key="4">
    <source>
        <dbReference type="Proteomes" id="UP000541636"/>
    </source>
</evidence>
<evidence type="ECO:0000256" key="1">
    <source>
        <dbReference type="PROSITE-ProRule" id="PRU00464"/>
    </source>
</evidence>
<dbReference type="InterPro" id="IPR026026">
    <property type="entry name" value="HIT_Hint"/>
</dbReference>
<sequence length="138" mass="15382">MKTFSLDTRLEQDTLPVADLDLCSVRLMNDARFPWLILVPALPDLEEIDQLDLDRRMQLLEEIGQCSHALRACVQVDKLNVGALGNIVRQLHVHVVARTQGDDAWPGPVWGSGTSRPYDRERASALVRALSGMLKPSP</sequence>
<proteinExistence type="predicted"/>
<comment type="caution">
    <text evidence="3">The sequence shown here is derived from an EMBL/GenBank/DDBJ whole genome shotgun (WGS) entry which is preliminary data.</text>
</comment>
<dbReference type="Pfam" id="PF01230">
    <property type="entry name" value="HIT"/>
    <property type="match status" value="1"/>
</dbReference>
<accession>A0A846ZLF3</accession>